<feature type="transmembrane region" description="Helical" evidence="1">
    <location>
        <begin position="874"/>
        <end position="894"/>
    </location>
</feature>
<dbReference type="InterPro" id="IPR001036">
    <property type="entry name" value="Acrflvin-R"/>
</dbReference>
<dbReference type="Pfam" id="PF00873">
    <property type="entry name" value="ACR_tran"/>
    <property type="match status" value="1"/>
</dbReference>
<dbReference type="InterPro" id="IPR027463">
    <property type="entry name" value="AcrB_DN_DC_subdom"/>
</dbReference>
<feature type="transmembrane region" description="Helical" evidence="1">
    <location>
        <begin position="949"/>
        <end position="970"/>
    </location>
</feature>
<dbReference type="Gene3D" id="3.30.70.1320">
    <property type="entry name" value="Multidrug efflux transporter AcrB pore domain like"/>
    <property type="match status" value="1"/>
</dbReference>
<feature type="transmembrane region" description="Helical" evidence="1">
    <location>
        <begin position="382"/>
        <end position="404"/>
    </location>
</feature>
<name>A0ABS3YY64_9BACT</name>
<gene>
    <name evidence="2" type="ORF">J7I42_21425</name>
</gene>
<sequence>MTNFFLTHKNPLTVLLVLILGGGIFVYTKLQTSLFPEITFPKIKVIADAGLQPVDKMMITVTKPLETAIKQVPDLQMIRSTTSRGSCEISAFLNWDANVDLRQQWIESKIEDIRNQLPPEVQISVARMNPSILPVMGYSLESNTRSPIELKQIANFTVKPFLSQVAGVSEIRITGGKTKEYWLQLNVQKMSTFSVTPTMVNTALSQTNFIKSNGYLSDYDFLYLTVTDATVRDKDALEQIVIKNDGKRVITVKDIADVQINEGVEYIKINANGRDGVLVAVVKQPNANLVALSKAMEQKVLELKKVLPPDVRVVPYYIQADFVKDSVRSVTDSLWVGLLLAIVVAIIFLRSWKASATLLITIPVTLALTLIVLYAVGYTFNIMTLGAIAAAIGLIIDDAIVVVEQIHRTHEEHPSAPTTKLVQKAIHYLFPAMLGSSISTIVIFIPFLLMSGVAGAYFSVMTNTMIITLVCSFFVTWLGLPVVYLLLTQKQQRAVQLVTGHNVKTQNWVSFFIKRPYISIFIVVALGGLIALLVPRLETGFLPEMDEGSIVLDYSSPPGTSLEETDRELRQVEKILKSIPEVQAYSRRTGTQMGFFITEPNRGDYLIQLKKKRDRSTEEVITAIRKRIESSQPALRIDFGQVIGDMLGDLMTSVQPIEIKVYGNDQKALQQLSKQVAEVVAKVSGTADVFDGVIIAGPSISVQPDYAKLALFGITPADFQYQLQTSLEGNISGNLFEREQYVTIRLVYPGNKKMTVSDLYNLKIFLPDGRLKPITALATITVNGGEAEIQRENLQTMGVVTARLENRDLGSVMKDIQQKLAADIHLPPSYSIQYGGAYADQQQSFKELLMILITASLLVFAVILFLYRSFRIALLILGIGVLGISGSYLALFLTGTPLNVGSYTGLIMITGIIGENSVFTFLQFRDSLHEKNTDDAIIYSISTRLRPKLMTALGAIIALMPLALGIGTGAQLHQPLAIAVIGGFVMALPLLLIVLPTGIRIIYKNRPPLLQSSDHEETT</sequence>
<feature type="transmembrane region" description="Helical" evidence="1">
    <location>
        <begin position="356"/>
        <end position="376"/>
    </location>
</feature>
<feature type="transmembrane region" description="Helical" evidence="1">
    <location>
        <begin position="333"/>
        <end position="349"/>
    </location>
</feature>
<feature type="transmembrane region" description="Helical" evidence="1">
    <location>
        <begin position="848"/>
        <end position="867"/>
    </location>
</feature>
<evidence type="ECO:0000313" key="3">
    <source>
        <dbReference type="Proteomes" id="UP000677244"/>
    </source>
</evidence>
<comment type="caution">
    <text evidence="2">The sequence shown here is derived from an EMBL/GenBank/DDBJ whole genome shotgun (WGS) entry which is preliminary data.</text>
</comment>
<proteinExistence type="predicted"/>
<dbReference type="RefSeq" id="WP_209140919.1">
    <property type="nucleotide sequence ID" value="NZ_JAGHKO010000005.1"/>
</dbReference>
<feature type="transmembrane region" description="Helical" evidence="1">
    <location>
        <begin position="12"/>
        <end position="30"/>
    </location>
</feature>
<dbReference type="Gene3D" id="3.30.2090.10">
    <property type="entry name" value="Multidrug efflux transporter AcrB TolC docking domain, DN and DC subdomains"/>
    <property type="match status" value="2"/>
</dbReference>
<dbReference type="Proteomes" id="UP000677244">
    <property type="component" value="Unassembled WGS sequence"/>
</dbReference>
<dbReference type="PANTHER" id="PTHR32063:SF24">
    <property type="entry name" value="CATION EFFLUX SYSTEM (ACRB_ACRD_ACRF FAMILY)"/>
    <property type="match status" value="1"/>
</dbReference>
<keyword evidence="1" id="KW-0472">Membrane</keyword>
<feature type="transmembrane region" description="Helical" evidence="1">
    <location>
        <begin position="517"/>
        <end position="535"/>
    </location>
</feature>
<feature type="transmembrane region" description="Helical" evidence="1">
    <location>
        <begin position="425"/>
        <end position="458"/>
    </location>
</feature>
<evidence type="ECO:0000256" key="1">
    <source>
        <dbReference type="SAM" id="Phobius"/>
    </source>
</evidence>
<evidence type="ECO:0000313" key="2">
    <source>
        <dbReference type="EMBL" id="MBO9202865.1"/>
    </source>
</evidence>
<accession>A0ABS3YY64</accession>
<dbReference type="SUPFAM" id="SSF82866">
    <property type="entry name" value="Multidrug efflux transporter AcrB transmembrane domain"/>
    <property type="match status" value="2"/>
</dbReference>
<feature type="transmembrane region" description="Helical" evidence="1">
    <location>
        <begin position="900"/>
        <end position="922"/>
    </location>
</feature>
<dbReference type="Gene3D" id="3.30.70.1430">
    <property type="entry name" value="Multidrug efflux transporter AcrB pore domain"/>
    <property type="match status" value="2"/>
</dbReference>
<keyword evidence="3" id="KW-1185">Reference proteome</keyword>
<dbReference type="SUPFAM" id="SSF82693">
    <property type="entry name" value="Multidrug efflux transporter AcrB pore domain, PN1, PN2, PC1 and PC2 subdomains"/>
    <property type="match status" value="3"/>
</dbReference>
<feature type="transmembrane region" description="Helical" evidence="1">
    <location>
        <begin position="464"/>
        <end position="487"/>
    </location>
</feature>
<keyword evidence="1" id="KW-0812">Transmembrane</keyword>
<dbReference type="EMBL" id="JAGHKO010000005">
    <property type="protein sequence ID" value="MBO9202865.1"/>
    <property type="molecule type" value="Genomic_DNA"/>
</dbReference>
<reference evidence="2 3" key="1">
    <citation type="submission" date="2021-03" db="EMBL/GenBank/DDBJ databases">
        <title>Assistant Professor.</title>
        <authorList>
            <person name="Huq M.A."/>
        </authorList>
    </citation>
    <scope>NUCLEOTIDE SEQUENCE [LARGE SCALE GENOMIC DNA]</scope>
    <source>
        <strain evidence="2 3">MAH-29</strain>
    </source>
</reference>
<dbReference type="PANTHER" id="PTHR32063">
    <property type="match status" value="1"/>
</dbReference>
<dbReference type="Gene3D" id="3.30.70.1440">
    <property type="entry name" value="Multidrug efflux transporter AcrB pore domain"/>
    <property type="match status" value="1"/>
</dbReference>
<keyword evidence="1" id="KW-1133">Transmembrane helix</keyword>
<protein>
    <submittedName>
        <fullName evidence="2">Efflux RND transporter permease subunit</fullName>
    </submittedName>
</protein>
<feature type="transmembrane region" description="Helical" evidence="1">
    <location>
        <begin position="976"/>
        <end position="1003"/>
    </location>
</feature>
<dbReference type="Gene3D" id="1.20.1640.10">
    <property type="entry name" value="Multidrug efflux transporter AcrB transmembrane domain"/>
    <property type="match status" value="2"/>
</dbReference>
<dbReference type="SUPFAM" id="SSF82714">
    <property type="entry name" value="Multidrug efflux transporter AcrB TolC docking domain, DN and DC subdomains"/>
    <property type="match status" value="2"/>
</dbReference>
<organism evidence="2 3">
    <name type="scientific">Niastella soli</name>
    <dbReference type="NCBI Taxonomy" id="2821487"/>
    <lineage>
        <taxon>Bacteria</taxon>
        <taxon>Pseudomonadati</taxon>
        <taxon>Bacteroidota</taxon>
        <taxon>Chitinophagia</taxon>
        <taxon>Chitinophagales</taxon>
        <taxon>Chitinophagaceae</taxon>
        <taxon>Niastella</taxon>
    </lineage>
</organism>